<dbReference type="Pfam" id="PF13557">
    <property type="entry name" value="Phenol_MetA_deg"/>
    <property type="match status" value="1"/>
</dbReference>
<feature type="signal peptide" evidence="1">
    <location>
        <begin position="1"/>
        <end position="19"/>
    </location>
</feature>
<dbReference type="AlphaFoldDB" id="A0A9X2IBA8"/>
<protein>
    <submittedName>
        <fullName evidence="2">Transporter</fullName>
    </submittedName>
</protein>
<sequence>MLFYFILLFTLLFPLDAISSNDTPCGGPTNLLAIIDRPSFADSACVTPDKTVILESGYEDLTLLGGGRQQNFPEAFLRFGLADRFEFNIFLPNYVHQTVLPYKGYDPSTLGVKHEIAASTQWVIAIDGYLILPSGSVNFGSERAGGIFNGLFSYNITSEISLSGMLGLSSQTLSINAGGQRYNSINPDLVLSWTKEKISIYGEIYGQSKTGPQQGSGFITDAGVLYQIKKNIVIDLEAGHRISGVLDGFSYYWGTGISIQFS</sequence>
<keyword evidence="1" id="KW-0732">Signal</keyword>
<dbReference type="EMBL" id="JAJKBJ010000009">
    <property type="protein sequence ID" value="MCL9684290.1"/>
    <property type="molecule type" value="Genomic_DNA"/>
</dbReference>
<evidence type="ECO:0000313" key="2">
    <source>
        <dbReference type="EMBL" id="MCL9684290.1"/>
    </source>
</evidence>
<dbReference type="InterPro" id="IPR025737">
    <property type="entry name" value="FApF"/>
</dbReference>
<reference evidence="2" key="1">
    <citation type="submission" date="2021-11" db="EMBL/GenBank/DDBJ databases">
        <title>Legionella maioricencis sp. nov., a new species isolated from hot water samples in Mallorca.</title>
        <authorList>
            <person name="Crespi S."/>
            <person name="Drasar V."/>
            <person name="Salva-Serra F."/>
            <person name="Jaen-Luchoro D."/>
            <person name="Pineiro-Iglesias B."/>
            <person name="Aliaga F."/>
            <person name="Fernandez-Juarez V."/>
            <person name="Coll G."/>
            <person name="Moore E.R.B."/>
            <person name="Bennasar-Figueras A."/>
        </authorList>
    </citation>
    <scope>NUCLEOTIDE SEQUENCE</scope>
    <source>
        <strain evidence="2">HCPI-6</strain>
    </source>
</reference>
<evidence type="ECO:0000313" key="3">
    <source>
        <dbReference type="Proteomes" id="UP001139721"/>
    </source>
</evidence>
<gene>
    <name evidence="2" type="ORF">LOX96_09315</name>
</gene>
<dbReference type="Proteomes" id="UP001139721">
    <property type="component" value="Unassembled WGS sequence"/>
</dbReference>
<comment type="caution">
    <text evidence="2">The sequence shown here is derived from an EMBL/GenBank/DDBJ whole genome shotgun (WGS) entry which is preliminary data.</text>
</comment>
<evidence type="ECO:0000256" key="1">
    <source>
        <dbReference type="SAM" id="SignalP"/>
    </source>
</evidence>
<feature type="chain" id="PRO_5040847390" evidence="1">
    <location>
        <begin position="20"/>
        <end position="262"/>
    </location>
</feature>
<accession>A0A9X2IBA8</accession>
<organism evidence="2 3">
    <name type="scientific">Legionella maioricensis</name>
    <dbReference type="NCBI Taxonomy" id="2896528"/>
    <lineage>
        <taxon>Bacteria</taxon>
        <taxon>Pseudomonadati</taxon>
        <taxon>Pseudomonadota</taxon>
        <taxon>Gammaproteobacteria</taxon>
        <taxon>Legionellales</taxon>
        <taxon>Legionellaceae</taxon>
        <taxon>Legionella</taxon>
    </lineage>
</organism>
<dbReference type="RefSeq" id="WP_250421195.1">
    <property type="nucleotide sequence ID" value="NZ_JAJKBJ010000009.1"/>
</dbReference>
<keyword evidence="3" id="KW-1185">Reference proteome</keyword>
<name>A0A9X2IBA8_9GAMM</name>
<proteinExistence type="predicted"/>